<keyword evidence="3 7" id="KW-0808">Transferase</keyword>
<gene>
    <name evidence="7" type="ORF">SAMN04490178_106120</name>
</gene>
<dbReference type="PANTHER" id="PTHR43420:SF44">
    <property type="entry name" value="ACETYLTRANSFERASE YPEA"/>
    <property type="match status" value="1"/>
</dbReference>
<comment type="subcellular location">
    <subcellularLocation>
        <location evidence="5">Cytoplasm</location>
    </subcellularLocation>
</comment>
<evidence type="ECO:0000256" key="3">
    <source>
        <dbReference type="ARBA" id="ARBA00022679"/>
    </source>
</evidence>
<evidence type="ECO:0000313" key="8">
    <source>
        <dbReference type="Proteomes" id="UP000198847"/>
    </source>
</evidence>
<dbReference type="GO" id="GO:0008999">
    <property type="term" value="F:protein-N-terminal-alanine acetyltransferase activity"/>
    <property type="evidence" value="ECO:0007669"/>
    <property type="project" value="UniProtKB-EC"/>
</dbReference>
<dbReference type="OrthoDB" id="9794566at2"/>
<reference evidence="7 8" key="1">
    <citation type="submission" date="2016-10" db="EMBL/GenBank/DDBJ databases">
        <authorList>
            <person name="de Groot N.N."/>
        </authorList>
    </citation>
    <scope>NUCLEOTIDE SEQUENCE [LARGE SCALE GENOMIC DNA]</scope>
    <source>
        <strain evidence="7 8">DSM 13305</strain>
    </source>
</reference>
<dbReference type="InterPro" id="IPR016181">
    <property type="entry name" value="Acyl_CoA_acyltransferase"/>
</dbReference>
<dbReference type="Proteomes" id="UP000198847">
    <property type="component" value="Unassembled WGS sequence"/>
</dbReference>
<protein>
    <recommendedName>
        <fullName evidence="5">[Ribosomal protein bS18]-alanine N-acetyltransferase</fullName>
        <ecNumber evidence="5">2.3.1.266</ecNumber>
    </recommendedName>
</protein>
<evidence type="ECO:0000256" key="1">
    <source>
        <dbReference type="ARBA" id="ARBA00005395"/>
    </source>
</evidence>
<organism evidence="7 8">
    <name type="scientific">Propionispora vibrioides</name>
    <dbReference type="NCBI Taxonomy" id="112903"/>
    <lineage>
        <taxon>Bacteria</taxon>
        <taxon>Bacillati</taxon>
        <taxon>Bacillota</taxon>
        <taxon>Negativicutes</taxon>
        <taxon>Selenomonadales</taxon>
        <taxon>Sporomusaceae</taxon>
        <taxon>Propionispora</taxon>
    </lineage>
</organism>
<evidence type="ECO:0000256" key="5">
    <source>
        <dbReference type="RuleBase" id="RU363094"/>
    </source>
</evidence>
<dbReference type="Gene3D" id="3.40.630.30">
    <property type="match status" value="1"/>
</dbReference>
<dbReference type="InterPro" id="IPR050680">
    <property type="entry name" value="YpeA/RimI_acetyltransf"/>
</dbReference>
<comment type="similarity">
    <text evidence="1 5">Belongs to the acetyltransferase family. RimI subfamily.</text>
</comment>
<dbReference type="Pfam" id="PF00583">
    <property type="entry name" value="Acetyltransf_1"/>
    <property type="match status" value="1"/>
</dbReference>
<evidence type="ECO:0000259" key="6">
    <source>
        <dbReference type="PROSITE" id="PS51186"/>
    </source>
</evidence>
<dbReference type="InterPro" id="IPR006464">
    <property type="entry name" value="AcTrfase_RimI/Ard1"/>
</dbReference>
<keyword evidence="2 5" id="KW-0963">Cytoplasm</keyword>
<dbReference type="CDD" id="cd04301">
    <property type="entry name" value="NAT_SF"/>
    <property type="match status" value="1"/>
</dbReference>
<keyword evidence="4" id="KW-0012">Acyltransferase</keyword>
<dbReference type="NCBIfam" id="TIGR01575">
    <property type="entry name" value="rimI"/>
    <property type="match status" value="1"/>
</dbReference>
<evidence type="ECO:0000256" key="4">
    <source>
        <dbReference type="ARBA" id="ARBA00023315"/>
    </source>
</evidence>
<dbReference type="SUPFAM" id="SSF55729">
    <property type="entry name" value="Acyl-CoA N-acyltransferases (Nat)"/>
    <property type="match status" value="1"/>
</dbReference>
<dbReference type="EC" id="2.3.1.266" evidence="5"/>
<dbReference type="RefSeq" id="WP_091745253.1">
    <property type="nucleotide sequence ID" value="NZ_FODY01000006.1"/>
</dbReference>
<keyword evidence="8" id="KW-1185">Reference proteome</keyword>
<accession>A0A1H8TE11</accession>
<evidence type="ECO:0000313" key="7">
    <source>
        <dbReference type="EMBL" id="SEO88728.1"/>
    </source>
</evidence>
<name>A0A1H8TE11_9FIRM</name>
<dbReference type="STRING" id="112903.SAMN04490178_106120"/>
<proteinExistence type="inferred from homology"/>
<dbReference type="AlphaFoldDB" id="A0A1H8TE11"/>
<dbReference type="PROSITE" id="PS51186">
    <property type="entry name" value="GNAT"/>
    <property type="match status" value="1"/>
</dbReference>
<dbReference type="PANTHER" id="PTHR43420">
    <property type="entry name" value="ACETYLTRANSFERASE"/>
    <property type="match status" value="1"/>
</dbReference>
<comment type="function">
    <text evidence="5">Acetylates the N-terminal alanine of ribosomal protein bS18.</text>
</comment>
<evidence type="ECO:0000256" key="2">
    <source>
        <dbReference type="ARBA" id="ARBA00022490"/>
    </source>
</evidence>
<sequence length="149" mass="16832">MSNTCIRRMGLLDIDAVLLVEQASFLTPWSRTAFESEICNNELTHYLVVCVEKQVIGYAGMWVIVDEAHVTNIAILPEYRGKGIGEKLLIALKEAADSRGAARMTLEVRPSNYAAQKLYEKLGFSRAGVRKHYYTDTKEDAIIMWCDKL</sequence>
<dbReference type="InterPro" id="IPR000182">
    <property type="entry name" value="GNAT_dom"/>
</dbReference>
<comment type="catalytic activity">
    <reaction evidence="5">
        <text>N-terminal L-alanyl-[ribosomal protein bS18] + acetyl-CoA = N-terminal N(alpha)-acetyl-L-alanyl-[ribosomal protein bS18] + CoA + H(+)</text>
        <dbReference type="Rhea" id="RHEA:43756"/>
        <dbReference type="Rhea" id="RHEA-COMP:10676"/>
        <dbReference type="Rhea" id="RHEA-COMP:10677"/>
        <dbReference type="ChEBI" id="CHEBI:15378"/>
        <dbReference type="ChEBI" id="CHEBI:57287"/>
        <dbReference type="ChEBI" id="CHEBI:57288"/>
        <dbReference type="ChEBI" id="CHEBI:64718"/>
        <dbReference type="ChEBI" id="CHEBI:83683"/>
        <dbReference type="EC" id="2.3.1.266"/>
    </reaction>
</comment>
<dbReference type="GO" id="GO:0005737">
    <property type="term" value="C:cytoplasm"/>
    <property type="evidence" value="ECO:0007669"/>
    <property type="project" value="UniProtKB-SubCell"/>
</dbReference>
<dbReference type="EMBL" id="FODY01000006">
    <property type="protein sequence ID" value="SEO88728.1"/>
    <property type="molecule type" value="Genomic_DNA"/>
</dbReference>
<feature type="domain" description="N-acetyltransferase" evidence="6">
    <location>
        <begin position="4"/>
        <end position="149"/>
    </location>
</feature>